<evidence type="ECO:0000256" key="1">
    <source>
        <dbReference type="SAM" id="MobiDB-lite"/>
    </source>
</evidence>
<accession>A0A5C4LFK2</accession>
<dbReference type="AlphaFoldDB" id="A0A5C4LFK2"/>
<feature type="transmembrane region" description="Helical" evidence="2">
    <location>
        <begin position="56"/>
        <end position="77"/>
    </location>
</feature>
<keyword evidence="4" id="KW-1185">Reference proteome</keyword>
<name>A0A5C4LFK2_9HYPH</name>
<keyword evidence="2" id="KW-0812">Transmembrane</keyword>
<dbReference type="OrthoDB" id="8001149at2"/>
<proteinExistence type="predicted"/>
<evidence type="ECO:0000256" key="2">
    <source>
        <dbReference type="SAM" id="Phobius"/>
    </source>
</evidence>
<comment type="caution">
    <text evidence="3">The sequence shown here is derived from an EMBL/GenBank/DDBJ whole genome shotgun (WGS) entry which is preliminary data.</text>
</comment>
<evidence type="ECO:0000313" key="4">
    <source>
        <dbReference type="Proteomes" id="UP000305267"/>
    </source>
</evidence>
<protein>
    <submittedName>
        <fullName evidence="3">Uncharacterized protein</fullName>
    </submittedName>
</protein>
<sequence>MSPRVMLSPRTVIGPGRVRPLHQTGSSRPRFTHLPNGLDLHAPPLAPSRPLLPRRVSASTLALVIVALAGWAGLLAWTRLDPVAPACPTCLSEPGQL</sequence>
<evidence type="ECO:0000313" key="3">
    <source>
        <dbReference type="EMBL" id="TNC11753.1"/>
    </source>
</evidence>
<feature type="region of interest" description="Disordered" evidence="1">
    <location>
        <begin position="13"/>
        <end position="36"/>
    </location>
</feature>
<gene>
    <name evidence="3" type="ORF">FF100_19140</name>
</gene>
<keyword evidence="2" id="KW-1133">Transmembrane helix</keyword>
<keyword evidence="2" id="KW-0472">Membrane</keyword>
<dbReference type="RefSeq" id="WP_139037268.1">
    <property type="nucleotide sequence ID" value="NZ_VDDA01000008.1"/>
</dbReference>
<dbReference type="EMBL" id="VDDA01000008">
    <property type="protein sequence ID" value="TNC11753.1"/>
    <property type="molecule type" value="Genomic_DNA"/>
</dbReference>
<reference evidence="3 4" key="1">
    <citation type="submission" date="2019-06" db="EMBL/GenBank/DDBJ databases">
        <title>Genome of Methylobacterium sp. 17Sr1-39.</title>
        <authorList>
            <person name="Seo T."/>
        </authorList>
    </citation>
    <scope>NUCLEOTIDE SEQUENCE [LARGE SCALE GENOMIC DNA]</scope>
    <source>
        <strain evidence="3 4">17Sr1-39</strain>
    </source>
</reference>
<organism evidence="3 4">
    <name type="scientific">Methylobacterium terricola</name>
    <dbReference type="NCBI Taxonomy" id="2583531"/>
    <lineage>
        <taxon>Bacteria</taxon>
        <taxon>Pseudomonadati</taxon>
        <taxon>Pseudomonadota</taxon>
        <taxon>Alphaproteobacteria</taxon>
        <taxon>Hyphomicrobiales</taxon>
        <taxon>Methylobacteriaceae</taxon>
        <taxon>Methylobacterium</taxon>
    </lineage>
</organism>
<dbReference type="Proteomes" id="UP000305267">
    <property type="component" value="Unassembled WGS sequence"/>
</dbReference>